<accession>D5SZE5</accession>
<dbReference type="HOGENOM" id="CLU_1814033_0_0_0"/>
<proteinExistence type="predicted"/>
<dbReference type="RefSeq" id="WP_013112496.1">
    <property type="nucleotide sequence ID" value="NC_014149.1"/>
</dbReference>
<name>D5SZE5_PLAL2</name>
<evidence type="ECO:0000313" key="1">
    <source>
        <dbReference type="EMBL" id="ADG70065.1"/>
    </source>
</evidence>
<organism evidence="1 2">
    <name type="scientific">Planctopirus limnophila (strain ATCC 43296 / DSM 3776 / IFAM 1008 / Mu 290)</name>
    <name type="common">Planctomyces limnophilus</name>
    <dbReference type="NCBI Taxonomy" id="521674"/>
    <lineage>
        <taxon>Bacteria</taxon>
        <taxon>Pseudomonadati</taxon>
        <taxon>Planctomycetota</taxon>
        <taxon>Planctomycetia</taxon>
        <taxon>Planctomycetales</taxon>
        <taxon>Planctomycetaceae</taxon>
        <taxon>Planctopirus</taxon>
    </lineage>
</organism>
<evidence type="ECO:0000313" key="2">
    <source>
        <dbReference type="Proteomes" id="UP000002220"/>
    </source>
</evidence>
<reference evidence="1 2" key="1">
    <citation type="journal article" date="2010" name="Stand. Genomic Sci.">
        <title>Complete genome sequence of Planctomyces limnophilus type strain (Mu 290).</title>
        <authorList>
            <person name="Labutti K."/>
            <person name="Sikorski J."/>
            <person name="Schneider S."/>
            <person name="Nolan M."/>
            <person name="Lucas S."/>
            <person name="Glavina Del Rio T."/>
            <person name="Tice H."/>
            <person name="Cheng J.F."/>
            <person name="Goodwin L."/>
            <person name="Pitluck S."/>
            <person name="Liolios K."/>
            <person name="Ivanova N."/>
            <person name="Mavromatis K."/>
            <person name="Mikhailova N."/>
            <person name="Pati A."/>
            <person name="Chen A."/>
            <person name="Palaniappan K."/>
            <person name="Land M."/>
            <person name="Hauser L."/>
            <person name="Chang Y.J."/>
            <person name="Jeffries C.D."/>
            <person name="Tindall B.J."/>
            <person name="Rohde M."/>
            <person name="Goker M."/>
            <person name="Woyke T."/>
            <person name="Bristow J."/>
            <person name="Eisen J.A."/>
            <person name="Markowitz V."/>
            <person name="Hugenholtz P."/>
            <person name="Kyrpides N.C."/>
            <person name="Klenk H.P."/>
            <person name="Lapidus A."/>
        </authorList>
    </citation>
    <scope>NUCLEOTIDE SEQUENCE [LARGE SCALE GENOMIC DNA]</scope>
    <source>
        <strain evidence="2">ATCC 43296 / DSM 3776 / IFAM 1008 / 290</strain>
        <plasmid evidence="1 2">pPLIM01</plasmid>
    </source>
</reference>
<dbReference type="EMBL" id="CP001745">
    <property type="protein sequence ID" value="ADG70065.1"/>
    <property type="molecule type" value="Genomic_DNA"/>
</dbReference>
<keyword evidence="1" id="KW-0614">Plasmid</keyword>
<gene>
    <name evidence="1" type="ordered locus">Plim_4258</name>
</gene>
<geneLocation type="plasmid" evidence="1 2">
    <name>pPLIM01</name>
</geneLocation>
<sequence length="142" mass="15037">MSIEAAMRGVLVAATGVANIVATNSTSNDKAIRPERLAQTDSYPAIEIQITSETHQEDLGGWDGTSDVEVTLFCVAETAQQAAALVKAVRQTLTSISNVSSVHGRIESVVLTDTEGSYEPEADGSDEGVYVKALSCSVWFVE</sequence>
<dbReference type="KEGG" id="plm:Plim_4258"/>
<protein>
    <submittedName>
        <fullName evidence="1">Uncharacterized protein</fullName>
    </submittedName>
</protein>
<dbReference type="AlphaFoldDB" id="D5SZE5"/>
<keyword evidence="2" id="KW-1185">Reference proteome</keyword>
<dbReference type="Proteomes" id="UP000002220">
    <property type="component" value="Plasmid pPLIM01"/>
</dbReference>